<reference evidence="1 2" key="1">
    <citation type="submission" date="2014-04" db="EMBL/GenBank/DDBJ databases">
        <authorList>
            <consortium name="DOE Joint Genome Institute"/>
            <person name="Kuo A."/>
            <person name="Tarkka M."/>
            <person name="Buscot F."/>
            <person name="Kohler A."/>
            <person name="Nagy L.G."/>
            <person name="Floudas D."/>
            <person name="Copeland A."/>
            <person name="Barry K.W."/>
            <person name="Cichocki N."/>
            <person name="Veneault-Fourrey C."/>
            <person name="LaButti K."/>
            <person name="Lindquist E.A."/>
            <person name="Lipzen A."/>
            <person name="Lundell T."/>
            <person name="Morin E."/>
            <person name="Murat C."/>
            <person name="Sun H."/>
            <person name="Tunlid A."/>
            <person name="Henrissat B."/>
            <person name="Grigoriev I.V."/>
            <person name="Hibbett D.S."/>
            <person name="Martin F."/>
            <person name="Nordberg H.P."/>
            <person name="Cantor M.N."/>
            <person name="Hua S.X."/>
        </authorList>
    </citation>
    <scope>NUCLEOTIDE SEQUENCE [LARGE SCALE GENOMIC DNA]</scope>
    <source>
        <strain evidence="1 2">F 1598</strain>
    </source>
</reference>
<dbReference type="EMBL" id="KN832995">
    <property type="protein sequence ID" value="KIM82275.1"/>
    <property type="molecule type" value="Genomic_DNA"/>
</dbReference>
<accession>A0A0C3FCE6</accession>
<sequence>MMMMMSTSSEDRSHMSLQATLAQQVKPCAIGRVCGSMIVPVHLRDALCHLFGSSWMVLQHFGDSYSSRTANVNYVLVDSISRHPWFTRFYFLVHTRSIVTWYKLLPSQVVRSRNHFVPWNHMLYLYRN</sequence>
<proteinExistence type="predicted"/>
<reference evidence="2" key="2">
    <citation type="submission" date="2015-01" db="EMBL/GenBank/DDBJ databases">
        <title>Evolutionary Origins and Diversification of the Mycorrhizal Mutualists.</title>
        <authorList>
            <consortium name="DOE Joint Genome Institute"/>
            <consortium name="Mycorrhizal Genomics Consortium"/>
            <person name="Kohler A."/>
            <person name="Kuo A."/>
            <person name="Nagy L.G."/>
            <person name="Floudas D."/>
            <person name="Copeland A."/>
            <person name="Barry K.W."/>
            <person name="Cichocki N."/>
            <person name="Veneault-Fourrey C."/>
            <person name="LaButti K."/>
            <person name="Lindquist E.A."/>
            <person name="Lipzen A."/>
            <person name="Lundell T."/>
            <person name="Morin E."/>
            <person name="Murat C."/>
            <person name="Riley R."/>
            <person name="Ohm R."/>
            <person name="Sun H."/>
            <person name="Tunlid A."/>
            <person name="Henrissat B."/>
            <person name="Grigoriev I.V."/>
            <person name="Hibbett D.S."/>
            <person name="Martin F."/>
        </authorList>
    </citation>
    <scope>NUCLEOTIDE SEQUENCE [LARGE SCALE GENOMIC DNA]</scope>
    <source>
        <strain evidence="2">F 1598</strain>
    </source>
</reference>
<dbReference type="Proteomes" id="UP000054166">
    <property type="component" value="Unassembled WGS sequence"/>
</dbReference>
<organism evidence="1 2">
    <name type="scientific">Piloderma croceum (strain F 1598)</name>
    <dbReference type="NCBI Taxonomy" id="765440"/>
    <lineage>
        <taxon>Eukaryota</taxon>
        <taxon>Fungi</taxon>
        <taxon>Dikarya</taxon>
        <taxon>Basidiomycota</taxon>
        <taxon>Agaricomycotina</taxon>
        <taxon>Agaricomycetes</taxon>
        <taxon>Agaricomycetidae</taxon>
        <taxon>Atheliales</taxon>
        <taxon>Atheliaceae</taxon>
        <taxon>Piloderma</taxon>
    </lineage>
</organism>
<gene>
    <name evidence="1" type="ORF">PILCRDRAFT_474548</name>
</gene>
<dbReference type="HOGENOM" id="CLU_1960400_0_0_1"/>
<dbReference type="AlphaFoldDB" id="A0A0C3FCE6"/>
<evidence type="ECO:0000313" key="2">
    <source>
        <dbReference type="Proteomes" id="UP000054166"/>
    </source>
</evidence>
<evidence type="ECO:0000313" key="1">
    <source>
        <dbReference type="EMBL" id="KIM82275.1"/>
    </source>
</evidence>
<name>A0A0C3FCE6_PILCF</name>
<keyword evidence="2" id="KW-1185">Reference proteome</keyword>
<dbReference type="InParanoid" id="A0A0C3FCE6"/>
<protein>
    <submittedName>
        <fullName evidence="1">Uncharacterized protein</fullName>
    </submittedName>
</protein>